<keyword evidence="2" id="KW-0472">Membrane</keyword>
<feature type="transmembrane region" description="Helical" evidence="2">
    <location>
        <begin position="33"/>
        <end position="51"/>
    </location>
</feature>
<evidence type="ECO:0000256" key="1">
    <source>
        <dbReference type="SAM" id="MobiDB-lite"/>
    </source>
</evidence>
<name>A0A0M3JMN4_ANISI</name>
<dbReference type="AlphaFoldDB" id="A0A0M3JMN4"/>
<accession>A0A0M3JMN4</accession>
<protein>
    <submittedName>
        <fullName evidence="3">Sporulation protein YjcZ</fullName>
    </submittedName>
</protein>
<evidence type="ECO:0000313" key="3">
    <source>
        <dbReference type="WBParaSite" id="ASIM_0000892201-mRNA-1"/>
    </source>
</evidence>
<keyword evidence="2" id="KW-1133">Transmembrane helix</keyword>
<proteinExistence type="predicted"/>
<dbReference type="WBParaSite" id="ASIM_0000892201-mRNA-1">
    <property type="protein sequence ID" value="ASIM_0000892201-mRNA-1"/>
    <property type="gene ID" value="ASIM_0000892201"/>
</dbReference>
<feature type="region of interest" description="Disordered" evidence="1">
    <location>
        <begin position="1"/>
        <end position="26"/>
    </location>
</feature>
<reference evidence="3" key="1">
    <citation type="submission" date="2017-02" db="UniProtKB">
        <authorList>
            <consortium name="WormBaseParasite"/>
        </authorList>
    </citation>
    <scope>IDENTIFICATION</scope>
</reference>
<organism evidence="3">
    <name type="scientific">Anisakis simplex</name>
    <name type="common">Herring worm</name>
    <dbReference type="NCBI Taxonomy" id="6269"/>
    <lineage>
        <taxon>Eukaryota</taxon>
        <taxon>Metazoa</taxon>
        <taxon>Ecdysozoa</taxon>
        <taxon>Nematoda</taxon>
        <taxon>Chromadorea</taxon>
        <taxon>Rhabditida</taxon>
        <taxon>Spirurina</taxon>
        <taxon>Ascaridomorpha</taxon>
        <taxon>Ascaridoidea</taxon>
        <taxon>Anisakidae</taxon>
        <taxon>Anisakis</taxon>
        <taxon>Anisakis simplex complex</taxon>
    </lineage>
</organism>
<evidence type="ECO:0000256" key="2">
    <source>
        <dbReference type="SAM" id="Phobius"/>
    </source>
</evidence>
<keyword evidence="2" id="KW-0812">Transmembrane</keyword>
<sequence length="72" mass="7930">LKYELDYAGGGAQQKKQPSAPPYEGEETSTHSILFWIVVIFVIAMFVFALIPSPASRAGHRDGSSRGKNRFC</sequence>